<feature type="signal peptide" evidence="1">
    <location>
        <begin position="1"/>
        <end position="22"/>
    </location>
</feature>
<reference evidence="2 3" key="1">
    <citation type="submission" date="2019-05" db="EMBL/GenBank/DDBJ databases">
        <title>Emergence of the Ug99 lineage of the wheat stem rust pathogen through somatic hybridization.</title>
        <authorList>
            <person name="Li F."/>
            <person name="Upadhyaya N.M."/>
            <person name="Sperschneider J."/>
            <person name="Matny O."/>
            <person name="Nguyen-Phuc H."/>
            <person name="Mago R."/>
            <person name="Raley C."/>
            <person name="Miller M.E."/>
            <person name="Silverstein K.A.T."/>
            <person name="Henningsen E."/>
            <person name="Hirsch C.D."/>
            <person name="Visser B."/>
            <person name="Pretorius Z.A."/>
            <person name="Steffenson B.J."/>
            <person name="Schwessinger B."/>
            <person name="Dodds P.N."/>
            <person name="Figueroa M."/>
        </authorList>
    </citation>
    <scope>NUCLEOTIDE SEQUENCE [LARGE SCALE GENOMIC DNA]</scope>
    <source>
        <strain evidence="2">21-0</strain>
    </source>
</reference>
<organism evidence="2 3">
    <name type="scientific">Puccinia graminis f. sp. tritici</name>
    <dbReference type="NCBI Taxonomy" id="56615"/>
    <lineage>
        <taxon>Eukaryota</taxon>
        <taxon>Fungi</taxon>
        <taxon>Dikarya</taxon>
        <taxon>Basidiomycota</taxon>
        <taxon>Pucciniomycotina</taxon>
        <taxon>Pucciniomycetes</taxon>
        <taxon>Pucciniales</taxon>
        <taxon>Pucciniaceae</taxon>
        <taxon>Puccinia</taxon>
    </lineage>
</organism>
<proteinExistence type="predicted"/>
<dbReference type="Proteomes" id="UP000324748">
    <property type="component" value="Unassembled WGS sequence"/>
</dbReference>
<dbReference type="EMBL" id="VSWC01000014">
    <property type="protein sequence ID" value="KAA1114306.1"/>
    <property type="molecule type" value="Genomic_DNA"/>
</dbReference>
<evidence type="ECO:0000256" key="1">
    <source>
        <dbReference type="SAM" id="SignalP"/>
    </source>
</evidence>
<accession>A0A5B0QM37</accession>
<evidence type="ECO:0000313" key="3">
    <source>
        <dbReference type="Proteomes" id="UP000324748"/>
    </source>
</evidence>
<comment type="caution">
    <text evidence="2">The sequence shown here is derived from an EMBL/GenBank/DDBJ whole genome shotgun (WGS) entry which is preliminary data.</text>
</comment>
<keyword evidence="1" id="KW-0732">Signal</keyword>
<name>A0A5B0QM37_PUCGR</name>
<feature type="chain" id="PRO_5022660747" evidence="1">
    <location>
        <begin position="23"/>
        <end position="310"/>
    </location>
</feature>
<gene>
    <name evidence="2" type="ORF">PGT21_003652</name>
</gene>
<dbReference type="AlphaFoldDB" id="A0A5B0QM37"/>
<evidence type="ECO:0000313" key="2">
    <source>
        <dbReference type="EMBL" id="KAA1114306.1"/>
    </source>
</evidence>
<sequence length="310" mass="36450">MFSHVKLLTFWSMSSAIIGTMCTPLMKDGAERSCCSASVLQALPSSPSARRFPEYPEDRGIHIYQNDLNLPPTGDNKRKLETELINQKSGESLIHQECIVTNEDVKHSQDKLEILSKDFEELETLFDVVYIDLHGIFKWMFYNYNNKDQPKNINEIDDIQNFFKTSRDRLYTFRRLRLYQIGAIDTIDTNFSLLVELFEGKKFDNNIHDIINPEQYDSSMENYLWESAGKLCANEIKQKILDYRVKFHGLRLEKEFPIPIKNVFVCLFKMIDVLFRNEFITEETLRTIQEPEIHRLDSLYNIDYIKAKSL</sequence>
<protein>
    <submittedName>
        <fullName evidence="2">Uncharacterized protein</fullName>
    </submittedName>
</protein>
<keyword evidence="3" id="KW-1185">Reference proteome</keyword>
<dbReference type="OrthoDB" id="10279537at2759"/>